<evidence type="ECO:0000256" key="3">
    <source>
        <dbReference type="SAM" id="Phobius"/>
    </source>
</evidence>
<gene>
    <name evidence="4" type="ORF">L484_002737</name>
</gene>
<dbReference type="EMBL" id="KE343659">
    <property type="protein sequence ID" value="EXB37802.1"/>
    <property type="molecule type" value="Genomic_DNA"/>
</dbReference>
<keyword evidence="1" id="KW-0050">Antiport</keyword>
<keyword evidence="1" id="KW-0813">Transport</keyword>
<dbReference type="AlphaFoldDB" id="W9QT15"/>
<protein>
    <submittedName>
        <fullName evidence="4">Uncharacterized protein</fullName>
    </submittedName>
</protein>
<dbReference type="PANTHER" id="PTHR31503:SF79">
    <property type="entry name" value="CALCIUM-BINDING EF-HAND PROTEIN"/>
    <property type="match status" value="1"/>
</dbReference>
<evidence type="ECO:0000313" key="5">
    <source>
        <dbReference type="Proteomes" id="UP000030645"/>
    </source>
</evidence>
<name>W9QT15_9ROSA</name>
<dbReference type="GO" id="GO:0016020">
    <property type="term" value="C:membrane"/>
    <property type="evidence" value="ECO:0007669"/>
    <property type="project" value="InterPro"/>
</dbReference>
<keyword evidence="2" id="KW-0406">Ion transport</keyword>
<keyword evidence="5" id="KW-1185">Reference proteome</keyword>
<dbReference type="GO" id="GO:0015369">
    <property type="term" value="F:calcium:proton antiporter activity"/>
    <property type="evidence" value="ECO:0007669"/>
    <property type="project" value="TreeGrafter"/>
</dbReference>
<feature type="transmembrane region" description="Helical" evidence="3">
    <location>
        <begin position="103"/>
        <end position="119"/>
    </location>
</feature>
<evidence type="ECO:0000256" key="1">
    <source>
        <dbReference type="ARBA" id="ARBA00022449"/>
    </source>
</evidence>
<sequence>MALRVMRIMITTKTSRFILALLHILIVAVVVDSAGRSLPRAIIFDDDLVSDGIDGHDHVRRQQDQLNSSLLLLPSREFELYYYSSEEHKCEQMYGFLPCSDNIFGHLFLIVVYEYLLFHGESYLAEGSERIFKILGPGFFGASAFHVLGALPESLLLLGNYVFSFLASPYNFTNS</sequence>
<dbReference type="InterPro" id="IPR004713">
    <property type="entry name" value="CaH_exchang"/>
</dbReference>
<dbReference type="Proteomes" id="UP000030645">
    <property type="component" value="Unassembled WGS sequence"/>
</dbReference>
<organism evidence="4 5">
    <name type="scientific">Morus notabilis</name>
    <dbReference type="NCBI Taxonomy" id="981085"/>
    <lineage>
        <taxon>Eukaryota</taxon>
        <taxon>Viridiplantae</taxon>
        <taxon>Streptophyta</taxon>
        <taxon>Embryophyta</taxon>
        <taxon>Tracheophyta</taxon>
        <taxon>Spermatophyta</taxon>
        <taxon>Magnoliopsida</taxon>
        <taxon>eudicotyledons</taxon>
        <taxon>Gunneridae</taxon>
        <taxon>Pentapetalae</taxon>
        <taxon>rosids</taxon>
        <taxon>fabids</taxon>
        <taxon>Rosales</taxon>
        <taxon>Moraceae</taxon>
        <taxon>Moreae</taxon>
        <taxon>Morus</taxon>
    </lineage>
</organism>
<dbReference type="GO" id="GO:0006874">
    <property type="term" value="P:intracellular calcium ion homeostasis"/>
    <property type="evidence" value="ECO:0007669"/>
    <property type="project" value="TreeGrafter"/>
</dbReference>
<reference evidence="5" key="1">
    <citation type="submission" date="2013-01" db="EMBL/GenBank/DDBJ databases">
        <title>Draft Genome Sequence of a Mulberry Tree, Morus notabilis C.K. Schneid.</title>
        <authorList>
            <person name="He N."/>
            <person name="Zhao S."/>
        </authorList>
    </citation>
    <scope>NUCLEOTIDE SEQUENCE</scope>
</reference>
<proteinExistence type="predicted"/>
<keyword evidence="3" id="KW-0812">Transmembrane</keyword>
<keyword evidence="3" id="KW-1133">Transmembrane helix</keyword>
<dbReference type="PANTHER" id="PTHR31503">
    <property type="entry name" value="VACUOLAR CALCIUM ION TRANSPORTER"/>
    <property type="match status" value="1"/>
</dbReference>
<feature type="transmembrane region" description="Helical" evidence="3">
    <location>
        <begin position="155"/>
        <end position="172"/>
    </location>
</feature>
<dbReference type="eggNOG" id="ENOG502QRBZ">
    <property type="taxonomic scope" value="Eukaryota"/>
</dbReference>
<keyword evidence="3" id="KW-0472">Membrane</keyword>
<accession>W9QT15</accession>
<evidence type="ECO:0000313" key="4">
    <source>
        <dbReference type="EMBL" id="EXB37802.1"/>
    </source>
</evidence>
<evidence type="ECO:0000256" key="2">
    <source>
        <dbReference type="ARBA" id="ARBA00023065"/>
    </source>
</evidence>